<comment type="caution">
    <text evidence="6">The sequence shown here is derived from an EMBL/GenBank/DDBJ whole genome shotgun (WGS) entry which is preliminary data.</text>
</comment>
<gene>
    <name evidence="6" type="ORF">HNR39_003614</name>
</gene>
<name>A0A840RY17_9BURK</name>
<evidence type="ECO:0000256" key="4">
    <source>
        <dbReference type="PROSITE-ProRule" id="PRU00433"/>
    </source>
</evidence>
<evidence type="ECO:0000256" key="3">
    <source>
        <dbReference type="ARBA" id="ARBA00023004"/>
    </source>
</evidence>
<evidence type="ECO:0000256" key="1">
    <source>
        <dbReference type="ARBA" id="ARBA00022617"/>
    </source>
</evidence>
<dbReference type="Proteomes" id="UP000571084">
    <property type="component" value="Unassembled WGS sequence"/>
</dbReference>
<keyword evidence="3 4" id="KW-0408">Iron</keyword>
<evidence type="ECO:0000256" key="2">
    <source>
        <dbReference type="ARBA" id="ARBA00022723"/>
    </source>
</evidence>
<evidence type="ECO:0000313" key="7">
    <source>
        <dbReference type="Proteomes" id="UP000571084"/>
    </source>
</evidence>
<keyword evidence="2 4" id="KW-0479">Metal-binding</keyword>
<dbReference type="InterPro" id="IPR036909">
    <property type="entry name" value="Cyt_c-like_dom_sf"/>
</dbReference>
<dbReference type="InterPro" id="IPR009056">
    <property type="entry name" value="Cyt_c-like_dom"/>
</dbReference>
<dbReference type="PANTHER" id="PTHR33751:SF11">
    <property type="entry name" value="BLL4483 PROTEIN"/>
    <property type="match status" value="1"/>
</dbReference>
<dbReference type="InterPro" id="IPR050597">
    <property type="entry name" value="Cytochrome_c_Oxidase_Subunit"/>
</dbReference>
<dbReference type="EMBL" id="JACHHQ010000008">
    <property type="protein sequence ID" value="MBB5201756.1"/>
    <property type="molecule type" value="Genomic_DNA"/>
</dbReference>
<dbReference type="Gene3D" id="1.10.760.10">
    <property type="entry name" value="Cytochrome c-like domain"/>
    <property type="match status" value="2"/>
</dbReference>
<accession>A0A840RY17</accession>
<dbReference type="PROSITE" id="PS51007">
    <property type="entry name" value="CYTC"/>
    <property type="match status" value="1"/>
</dbReference>
<reference evidence="6 7" key="1">
    <citation type="submission" date="2020-08" db="EMBL/GenBank/DDBJ databases">
        <title>Genomic Encyclopedia of Type Strains, Phase IV (KMG-IV): sequencing the most valuable type-strain genomes for metagenomic binning, comparative biology and taxonomic classification.</title>
        <authorList>
            <person name="Goeker M."/>
        </authorList>
    </citation>
    <scope>NUCLEOTIDE SEQUENCE [LARGE SCALE GENOMIC DNA]</scope>
    <source>
        <strain evidence="6 7">DSM 23240</strain>
    </source>
</reference>
<sequence length="254" mass="27012">MSFFLVPRLLRVGHVVPCINKNVVLLGIGISIAMSAHVAAANVDNLPVPDTIGQRLIACTACHGKQGRAASDGYYPRIAGKPAGYLYNQLINFRSGRRQYPMMTYMVDHMTDAYLHEIAEYFSDQHPPYPAAQRFTLSTIDFKRGQTLVQNGDVSKKIPACIACHGNAMTGVLPAVPGLLGLPSDYLVAQIGAWQTGVRHAAAPDCMSQIAKRLSAEDIGAVAGWLAAQPVPAGAAAVPPLLTKLPLACGSVPN</sequence>
<protein>
    <submittedName>
        <fullName evidence="6">Cytochrome c553</fullName>
    </submittedName>
</protein>
<keyword evidence="7" id="KW-1185">Reference proteome</keyword>
<evidence type="ECO:0000313" key="6">
    <source>
        <dbReference type="EMBL" id="MBB5201756.1"/>
    </source>
</evidence>
<dbReference type="GO" id="GO:0009055">
    <property type="term" value="F:electron transfer activity"/>
    <property type="evidence" value="ECO:0007669"/>
    <property type="project" value="InterPro"/>
</dbReference>
<feature type="domain" description="Cytochrome c" evidence="5">
    <location>
        <begin position="140"/>
        <end position="230"/>
    </location>
</feature>
<proteinExistence type="predicted"/>
<dbReference type="GO" id="GO:0046872">
    <property type="term" value="F:metal ion binding"/>
    <property type="evidence" value="ECO:0007669"/>
    <property type="project" value="UniProtKB-KW"/>
</dbReference>
<dbReference type="PANTHER" id="PTHR33751">
    <property type="entry name" value="CBB3-TYPE CYTOCHROME C OXIDASE SUBUNIT FIXP"/>
    <property type="match status" value="1"/>
</dbReference>
<dbReference type="AlphaFoldDB" id="A0A840RY17"/>
<organism evidence="6 7">
    <name type="scientific">Glaciimonas immobilis</name>
    <dbReference type="NCBI Taxonomy" id="728004"/>
    <lineage>
        <taxon>Bacteria</taxon>
        <taxon>Pseudomonadati</taxon>
        <taxon>Pseudomonadota</taxon>
        <taxon>Betaproteobacteria</taxon>
        <taxon>Burkholderiales</taxon>
        <taxon>Oxalobacteraceae</taxon>
        <taxon>Glaciimonas</taxon>
    </lineage>
</organism>
<evidence type="ECO:0000259" key="5">
    <source>
        <dbReference type="PROSITE" id="PS51007"/>
    </source>
</evidence>
<dbReference type="SUPFAM" id="SSF46626">
    <property type="entry name" value="Cytochrome c"/>
    <property type="match status" value="2"/>
</dbReference>
<keyword evidence="1 4" id="KW-0349">Heme</keyword>
<dbReference type="GO" id="GO:0020037">
    <property type="term" value="F:heme binding"/>
    <property type="evidence" value="ECO:0007669"/>
    <property type="project" value="InterPro"/>
</dbReference>